<evidence type="ECO:0000313" key="20">
    <source>
        <dbReference type="EMBL" id="SEF59634.1"/>
    </source>
</evidence>
<keyword evidence="9 16" id="KW-1133">Transmembrane helix</keyword>
<dbReference type="Proteomes" id="UP000236743">
    <property type="component" value="Unassembled WGS sequence"/>
</dbReference>
<evidence type="ECO:0000256" key="1">
    <source>
        <dbReference type="ARBA" id="ARBA00004141"/>
    </source>
</evidence>
<evidence type="ECO:0000256" key="10">
    <source>
        <dbReference type="ARBA" id="ARBA00023008"/>
    </source>
</evidence>
<evidence type="ECO:0000256" key="14">
    <source>
        <dbReference type="RuleBase" id="RU000456"/>
    </source>
</evidence>
<dbReference type="GO" id="GO:0016491">
    <property type="term" value="F:oxidoreductase activity"/>
    <property type="evidence" value="ECO:0007669"/>
    <property type="project" value="InterPro"/>
</dbReference>
<feature type="transmembrane region" description="Helical" evidence="16">
    <location>
        <begin position="112"/>
        <end position="133"/>
    </location>
</feature>
<dbReference type="EMBL" id="FNUY01000001">
    <property type="protein sequence ID" value="SEF59634.1"/>
    <property type="molecule type" value="Genomic_DNA"/>
</dbReference>
<comment type="similarity">
    <text evidence="2 14">Belongs to the cytochrome c oxidase subunit 2 family.</text>
</comment>
<sequence>MPGTMRSYVGSMRFLSRTIATVAAGALAVAATAIVSGSASAGTGMPSPWQLNLQGAATEVSEYIHWFHDWLNVIIFAITIFVLGLLLYVAWRFNEKSNPVPSKTTHNALLEVAWTVIPVLILVVIAIPSFRLLKLQLEIPQADLTLKVTGKQWYWSYEYAQDQGTFGFDSLMLDEKQRAEAISSNRIAAAEAPRLLAVDNEAVVPVGKIVRVQVTGADVIHKFTVPSFGIKIDAIPGRLNETWFKADREGIYYGQCSFICGQNHAYMPIAFRVVSAERYAAWLTEAKQKFANAEDAGSKLAISSK</sequence>
<keyword evidence="5 14" id="KW-0812">Transmembrane</keyword>
<keyword evidence="21" id="KW-1185">Reference proteome</keyword>
<dbReference type="Gene3D" id="2.60.40.420">
    <property type="entry name" value="Cupredoxins - blue copper proteins"/>
    <property type="match status" value="1"/>
</dbReference>
<evidence type="ECO:0000313" key="21">
    <source>
        <dbReference type="Proteomes" id="UP000236743"/>
    </source>
</evidence>
<dbReference type="PANTHER" id="PTHR22888">
    <property type="entry name" value="CYTOCHROME C OXIDASE, SUBUNIT II"/>
    <property type="match status" value="1"/>
</dbReference>
<evidence type="ECO:0000256" key="7">
    <source>
        <dbReference type="ARBA" id="ARBA00022967"/>
    </source>
</evidence>
<dbReference type="InterPro" id="IPR034210">
    <property type="entry name" value="CcO_II_C"/>
</dbReference>
<feature type="domain" description="Cytochrome oxidase subunit II transmembrane region profile" evidence="19">
    <location>
        <begin position="45"/>
        <end position="140"/>
    </location>
</feature>
<dbReference type="PROSITE" id="PS00078">
    <property type="entry name" value="COX2"/>
    <property type="match status" value="1"/>
</dbReference>
<dbReference type="InterPro" id="IPR001505">
    <property type="entry name" value="Copper_CuA"/>
</dbReference>
<evidence type="ECO:0000256" key="2">
    <source>
        <dbReference type="ARBA" id="ARBA00007866"/>
    </source>
</evidence>
<dbReference type="PROSITE" id="PS50857">
    <property type="entry name" value="COX2_CUA"/>
    <property type="match status" value="1"/>
</dbReference>
<evidence type="ECO:0000256" key="4">
    <source>
        <dbReference type="ARBA" id="ARBA00022660"/>
    </source>
</evidence>
<accession>A0A1H5TA56</accession>
<feature type="chain" id="PRO_5009284807" description="Cytochrome c oxidase subunit 2" evidence="17">
    <location>
        <begin position="42"/>
        <end position="305"/>
    </location>
</feature>
<dbReference type="Gene3D" id="1.10.287.90">
    <property type="match status" value="1"/>
</dbReference>
<comment type="catalytic activity">
    <reaction evidence="13 15">
        <text>4 Fe(II)-[cytochrome c] + O2 + 8 H(+)(in) = 4 Fe(III)-[cytochrome c] + 2 H2O + 4 H(+)(out)</text>
        <dbReference type="Rhea" id="RHEA:11436"/>
        <dbReference type="Rhea" id="RHEA-COMP:10350"/>
        <dbReference type="Rhea" id="RHEA-COMP:14399"/>
        <dbReference type="ChEBI" id="CHEBI:15377"/>
        <dbReference type="ChEBI" id="CHEBI:15378"/>
        <dbReference type="ChEBI" id="CHEBI:15379"/>
        <dbReference type="ChEBI" id="CHEBI:29033"/>
        <dbReference type="ChEBI" id="CHEBI:29034"/>
        <dbReference type="EC" id="7.1.1.9"/>
    </reaction>
</comment>
<gene>
    <name evidence="20" type="ORF">SAMN04488115_101581</name>
</gene>
<dbReference type="InterPro" id="IPR011759">
    <property type="entry name" value="Cyt_c_oxidase_su2_TM_dom"/>
</dbReference>
<dbReference type="InterPro" id="IPR008972">
    <property type="entry name" value="Cupredoxin"/>
</dbReference>
<dbReference type="PANTHER" id="PTHR22888:SF9">
    <property type="entry name" value="CYTOCHROME C OXIDASE SUBUNIT 2"/>
    <property type="match status" value="1"/>
</dbReference>
<feature type="signal peptide" evidence="17">
    <location>
        <begin position="1"/>
        <end position="41"/>
    </location>
</feature>
<evidence type="ECO:0000256" key="5">
    <source>
        <dbReference type="ARBA" id="ARBA00022692"/>
    </source>
</evidence>
<dbReference type="GO" id="GO:0005507">
    <property type="term" value="F:copper ion binding"/>
    <property type="evidence" value="ECO:0007669"/>
    <property type="project" value="InterPro"/>
</dbReference>
<keyword evidence="10 15" id="KW-0186">Copper</keyword>
<comment type="function">
    <text evidence="12 15">Subunits I and II form the functional core of the enzyme complex. Electrons originating in cytochrome c are transferred via heme a and Cu(A) to the binuclear center formed by heme a3 and Cu(B).</text>
</comment>
<keyword evidence="17" id="KW-0732">Signal</keyword>
<dbReference type="InterPro" id="IPR045187">
    <property type="entry name" value="CcO_II"/>
</dbReference>
<dbReference type="InterPro" id="IPR036257">
    <property type="entry name" value="Cyt_c_oxidase_su2_TM_sf"/>
</dbReference>
<evidence type="ECO:0000259" key="19">
    <source>
        <dbReference type="PROSITE" id="PS50999"/>
    </source>
</evidence>
<evidence type="ECO:0000256" key="11">
    <source>
        <dbReference type="ARBA" id="ARBA00023136"/>
    </source>
</evidence>
<evidence type="ECO:0000256" key="13">
    <source>
        <dbReference type="ARBA" id="ARBA00047816"/>
    </source>
</evidence>
<dbReference type="SUPFAM" id="SSF49503">
    <property type="entry name" value="Cupredoxins"/>
    <property type="match status" value="1"/>
</dbReference>
<dbReference type="GO" id="GO:0005886">
    <property type="term" value="C:plasma membrane"/>
    <property type="evidence" value="ECO:0007669"/>
    <property type="project" value="UniProtKB-SubCell"/>
</dbReference>
<dbReference type="GO" id="GO:0004129">
    <property type="term" value="F:cytochrome-c oxidase activity"/>
    <property type="evidence" value="ECO:0007669"/>
    <property type="project" value="UniProtKB-EC"/>
</dbReference>
<dbReference type="NCBIfam" id="TIGR02866">
    <property type="entry name" value="CoxB"/>
    <property type="match status" value="1"/>
</dbReference>
<keyword evidence="7" id="KW-1278">Translocase</keyword>
<evidence type="ECO:0000256" key="12">
    <source>
        <dbReference type="ARBA" id="ARBA00024688"/>
    </source>
</evidence>
<dbReference type="Pfam" id="PF02790">
    <property type="entry name" value="COX2_TM"/>
    <property type="match status" value="1"/>
</dbReference>
<evidence type="ECO:0000256" key="8">
    <source>
        <dbReference type="ARBA" id="ARBA00022982"/>
    </source>
</evidence>
<dbReference type="Pfam" id="PF00116">
    <property type="entry name" value="COX2"/>
    <property type="match status" value="1"/>
</dbReference>
<keyword evidence="6 15" id="KW-0479">Metal-binding</keyword>
<keyword evidence="4 14" id="KW-0679">Respiratory chain</keyword>
<evidence type="ECO:0000256" key="3">
    <source>
        <dbReference type="ARBA" id="ARBA00022448"/>
    </source>
</evidence>
<dbReference type="AlphaFoldDB" id="A0A1H5TA56"/>
<dbReference type="SUPFAM" id="SSF81464">
    <property type="entry name" value="Cytochrome c oxidase subunit II-like, transmembrane region"/>
    <property type="match status" value="1"/>
</dbReference>
<name>A0A1H5TA56_9HYPH</name>
<dbReference type="EC" id="7.1.1.9" evidence="15"/>
<protein>
    <recommendedName>
        <fullName evidence="15">Cytochrome c oxidase subunit 2</fullName>
        <ecNumber evidence="15">7.1.1.9</ecNumber>
    </recommendedName>
</protein>
<evidence type="ECO:0000259" key="18">
    <source>
        <dbReference type="PROSITE" id="PS50857"/>
    </source>
</evidence>
<feature type="domain" description="Cytochrome oxidase subunit II copper A binding" evidence="18">
    <location>
        <begin position="141"/>
        <end position="285"/>
    </location>
</feature>
<evidence type="ECO:0000256" key="17">
    <source>
        <dbReference type="SAM" id="SignalP"/>
    </source>
</evidence>
<evidence type="ECO:0000256" key="9">
    <source>
        <dbReference type="ARBA" id="ARBA00022989"/>
    </source>
</evidence>
<dbReference type="InterPro" id="IPR014222">
    <property type="entry name" value="Cyt_c_oxidase_su2"/>
</dbReference>
<evidence type="ECO:0000256" key="15">
    <source>
        <dbReference type="RuleBase" id="RU004024"/>
    </source>
</evidence>
<evidence type="ECO:0000256" key="16">
    <source>
        <dbReference type="SAM" id="Phobius"/>
    </source>
</evidence>
<dbReference type="PROSITE" id="PS50999">
    <property type="entry name" value="COX2_TM"/>
    <property type="match status" value="1"/>
</dbReference>
<dbReference type="InterPro" id="IPR002429">
    <property type="entry name" value="CcO_II-like_C"/>
</dbReference>
<dbReference type="PRINTS" id="PR01166">
    <property type="entry name" value="CYCOXIDASEII"/>
</dbReference>
<reference evidence="20 21" key="1">
    <citation type="submission" date="2016-10" db="EMBL/GenBank/DDBJ databases">
        <authorList>
            <person name="de Groot N.N."/>
        </authorList>
    </citation>
    <scope>NUCLEOTIDE SEQUENCE [LARGE SCALE GENOMIC DNA]</scope>
    <source>
        <strain evidence="20 21">DSM 26656</strain>
    </source>
</reference>
<dbReference type="GO" id="GO:0042773">
    <property type="term" value="P:ATP synthesis coupled electron transport"/>
    <property type="evidence" value="ECO:0007669"/>
    <property type="project" value="TreeGrafter"/>
</dbReference>
<keyword evidence="11 16" id="KW-0472">Membrane</keyword>
<keyword evidence="3 14" id="KW-0813">Transport</keyword>
<comment type="subcellular location">
    <subcellularLocation>
        <location evidence="14">Cell membrane</location>
        <topology evidence="14">Multi-pass membrane protein</topology>
    </subcellularLocation>
    <subcellularLocation>
        <location evidence="1">Membrane</location>
        <topology evidence="1">Multi-pass membrane protein</topology>
    </subcellularLocation>
</comment>
<organism evidence="20 21">
    <name type="scientific">Bosea lathyri</name>
    <dbReference type="NCBI Taxonomy" id="1036778"/>
    <lineage>
        <taxon>Bacteria</taxon>
        <taxon>Pseudomonadati</taxon>
        <taxon>Pseudomonadota</taxon>
        <taxon>Alphaproteobacteria</taxon>
        <taxon>Hyphomicrobiales</taxon>
        <taxon>Boseaceae</taxon>
        <taxon>Bosea</taxon>
    </lineage>
</organism>
<comment type="cofactor">
    <cofactor evidence="15">
        <name>Cu cation</name>
        <dbReference type="ChEBI" id="CHEBI:23378"/>
    </cofactor>
    <text evidence="15">Binds a copper A center.</text>
</comment>
<feature type="transmembrane region" description="Helical" evidence="16">
    <location>
        <begin position="70"/>
        <end position="91"/>
    </location>
</feature>
<proteinExistence type="inferred from homology"/>
<evidence type="ECO:0000256" key="6">
    <source>
        <dbReference type="ARBA" id="ARBA00022723"/>
    </source>
</evidence>
<keyword evidence="8 14" id="KW-0249">Electron transport</keyword>
<dbReference type="CDD" id="cd13912">
    <property type="entry name" value="CcO_II_C"/>
    <property type="match status" value="1"/>
</dbReference>